<sequence>MRKVEIRSVHNNEELEKAYELWGNVFPEDKSFFKERLEIEEDYDNKTTWIAIVNGKLAAAVQIFPYYITFENINLKVGGIGNVATLSEFRGMGLTHTILKRQLDWMKSNGFDLSLLFAGINPFYEKLGWRTIPRYSQILRNKPELPLFDYTITKSSDGDLEEIKSLYKDFCKKFIGSRIRSSAYWENQLNRKSKFLVAKDKNEIVAYLIFQNNEGNIAIEECCYAEGHENAALSLLKETVGTHFDSVRITLPENHILSSYFQEWDAEKVVDTSSMWKVINFHGLMEKLRDVFINRIHSEMENDTILFQCGNSDALLTLKEGIIEIIKPGDSFIYNDLVKWNEKEFIEMLLEGSEGNELFPKVHYNFWGTDSF</sequence>
<reference evidence="2 3" key="1">
    <citation type="submission" date="2021-05" db="EMBL/GenBank/DDBJ databases">
        <title>Novel Bacillus species.</title>
        <authorList>
            <person name="Liu G."/>
        </authorList>
    </citation>
    <scope>NUCLEOTIDE SEQUENCE [LARGE SCALE GENOMIC DNA]</scope>
    <source>
        <strain evidence="2 3">FJAT-49682</strain>
    </source>
</reference>
<dbReference type="PANTHER" id="PTHR37817:SF1">
    <property type="entry name" value="N-ACETYLTRANSFERASE EIS"/>
    <property type="match status" value="1"/>
</dbReference>
<dbReference type="EMBL" id="JAGYPN010000004">
    <property type="protein sequence ID" value="MBS4224521.1"/>
    <property type="molecule type" value="Genomic_DNA"/>
</dbReference>
<gene>
    <name evidence="2" type="ORF">KHA91_17570</name>
</gene>
<keyword evidence="3" id="KW-1185">Reference proteome</keyword>
<name>A0A942Z6X5_9BACI</name>
<feature type="domain" description="N-acetyltransferase" evidence="1">
    <location>
        <begin position="4"/>
        <end position="152"/>
    </location>
</feature>
<dbReference type="GO" id="GO:0030649">
    <property type="term" value="P:aminoglycoside antibiotic catabolic process"/>
    <property type="evidence" value="ECO:0007669"/>
    <property type="project" value="TreeGrafter"/>
</dbReference>
<dbReference type="Gene3D" id="3.40.630.30">
    <property type="match status" value="2"/>
</dbReference>
<keyword evidence="2" id="KW-0808">Transferase</keyword>
<dbReference type="PROSITE" id="PS51186">
    <property type="entry name" value="GNAT"/>
    <property type="match status" value="1"/>
</dbReference>
<dbReference type="InterPro" id="IPR016181">
    <property type="entry name" value="Acyl_CoA_acyltransferase"/>
</dbReference>
<comment type="caution">
    <text evidence="2">The sequence shown here is derived from an EMBL/GenBank/DDBJ whole genome shotgun (WGS) entry which is preliminary data.</text>
</comment>
<evidence type="ECO:0000313" key="2">
    <source>
        <dbReference type="EMBL" id="MBS4224521.1"/>
    </source>
</evidence>
<dbReference type="EC" id="2.3.1.-" evidence="2"/>
<dbReference type="SUPFAM" id="SSF55729">
    <property type="entry name" value="Acyl-CoA N-acyltransferases (Nat)"/>
    <property type="match status" value="1"/>
</dbReference>
<dbReference type="PANTHER" id="PTHR37817">
    <property type="entry name" value="N-ACETYLTRANSFERASE EIS"/>
    <property type="match status" value="1"/>
</dbReference>
<accession>A0A942Z6X5</accession>
<proteinExistence type="predicted"/>
<evidence type="ECO:0000313" key="3">
    <source>
        <dbReference type="Proteomes" id="UP000676456"/>
    </source>
</evidence>
<dbReference type="CDD" id="cd04301">
    <property type="entry name" value="NAT_SF"/>
    <property type="match status" value="1"/>
</dbReference>
<dbReference type="GO" id="GO:0034069">
    <property type="term" value="F:aminoglycoside N-acetyltransferase activity"/>
    <property type="evidence" value="ECO:0007669"/>
    <property type="project" value="TreeGrafter"/>
</dbReference>
<keyword evidence="2" id="KW-0012">Acyltransferase</keyword>
<dbReference type="InterPro" id="IPR000182">
    <property type="entry name" value="GNAT_dom"/>
</dbReference>
<protein>
    <submittedName>
        <fullName evidence="2">GNAT family N-acetyltransferase</fullName>
        <ecNumber evidence="2">2.3.1.-</ecNumber>
    </submittedName>
</protein>
<dbReference type="AlphaFoldDB" id="A0A942Z6X5"/>
<dbReference type="Pfam" id="PF13527">
    <property type="entry name" value="Acetyltransf_9"/>
    <property type="match status" value="1"/>
</dbReference>
<evidence type="ECO:0000259" key="1">
    <source>
        <dbReference type="PROSITE" id="PS51186"/>
    </source>
</evidence>
<dbReference type="InterPro" id="IPR051554">
    <property type="entry name" value="Acetyltransferase_Eis"/>
</dbReference>
<dbReference type="Proteomes" id="UP000676456">
    <property type="component" value="Unassembled WGS sequence"/>
</dbReference>
<dbReference type="RefSeq" id="WP_213099575.1">
    <property type="nucleotide sequence ID" value="NZ_JAGYPH010000004.1"/>
</dbReference>
<organism evidence="2 3">
    <name type="scientific">Lederbergia citrea</name>
    <dbReference type="NCBI Taxonomy" id="2833581"/>
    <lineage>
        <taxon>Bacteria</taxon>
        <taxon>Bacillati</taxon>
        <taxon>Bacillota</taxon>
        <taxon>Bacilli</taxon>
        <taxon>Bacillales</taxon>
        <taxon>Bacillaceae</taxon>
        <taxon>Lederbergia</taxon>
    </lineage>
</organism>